<dbReference type="InterPro" id="IPR019155">
    <property type="entry name" value="CLEC16A/TT9_N"/>
</dbReference>
<accession>A0A821HS42</accession>
<evidence type="ECO:0000256" key="3">
    <source>
        <dbReference type="SAM" id="MobiDB-lite"/>
    </source>
</evidence>
<comment type="similarity">
    <text evidence="1">Belongs to the CLEC16A/gop-1 family.</text>
</comment>
<dbReference type="Pfam" id="PF09758">
    <property type="entry name" value="FPL"/>
    <property type="match status" value="1"/>
</dbReference>
<reference evidence="6" key="1">
    <citation type="submission" date="2021-02" db="EMBL/GenBank/DDBJ databases">
        <authorList>
            <person name="Nowell W R."/>
        </authorList>
    </citation>
    <scope>NUCLEOTIDE SEQUENCE</scope>
</reference>
<feature type="domain" description="FPL" evidence="4">
    <location>
        <begin position="51"/>
        <end position="198"/>
    </location>
</feature>
<evidence type="ECO:0008006" key="8">
    <source>
        <dbReference type="Google" id="ProtNLM"/>
    </source>
</evidence>
<dbReference type="AlphaFoldDB" id="A0A821HS42"/>
<gene>
    <name evidence="6" type="ORF">TOA249_LOCUS16147</name>
</gene>
<dbReference type="Pfam" id="PF19439">
    <property type="entry name" value="CLEC16A_C"/>
    <property type="match status" value="2"/>
</dbReference>
<comment type="caution">
    <text evidence="6">The sequence shown here is derived from an EMBL/GenBank/DDBJ whole genome shotgun (WGS) entry which is preliminary data.</text>
</comment>
<organism evidence="6 7">
    <name type="scientific">Rotaria socialis</name>
    <dbReference type="NCBI Taxonomy" id="392032"/>
    <lineage>
        <taxon>Eukaryota</taxon>
        <taxon>Metazoa</taxon>
        <taxon>Spiralia</taxon>
        <taxon>Gnathifera</taxon>
        <taxon>Rotifera</taxon>
        <taxon>Eurotatoria</taxon>
        <taxon>Bdelloidea</taxon>
        <taxon>Philodinida</taxon>
        <taxon>Philodinidae</taxon>
        <taxon>Rotaria</taxon>
    </lineage>
</organism>
<name>A0A821HS42_9BILA</name>
<dbReference type="GO" id="GO:1901096">
    <property type="term" value="P:regulation of autophagosome maturation"/>
    <property type="evidence" value="ECO:0007669"/>
    <property type="project" value="TreeGrafter"/>
</dbReference>
<evidence type="ECO:0000256" key="2">
    <source>
        <dbReference type="ARBA" id="ARBA00023006"/>
    </source>
</evidence>
<evidence type="ECO:0000259" key="5">
    <source>
        <dbReference type="Pfam" id="PF19439"/>
    </source>
</evidence>
<evidence type="ECO:0000313" key="7">
    <source>
        <dbReference type="Proteomes" id="UP000663838"/>
    </source>
</evidence>
<dbReference type="Proteomes" id="UP000663838">
    <property type="component" value="Unassembled WGS sequence"/>
</dbReference>
<keyword evidence="2" id="KW-0072">Autophagy</keyword>
<dbReference type="EMBL" id="CAJOBS010001086">
    <property type="protein sequence ID" value="CAF4685891.1"/>
    <property type="molecule type" value="Genomic_DNA"/>
</dbReference>
<dbReference type="GO" id="GO:0016197">
    <property type="term" value="P:endosomal transport"/>
    <property type="evidence" value="ECO:0007669"/>
    <property type="project" value="TreeGrafter"/>
</dbReference>
<dbReference type="GO" id="GO:0005794">
    <property type="term" value="C:Golgi apparatus"/>
    <property type="evidence" value="ECO:0007669"/>
    <property type="project" value="TreeGrafter"/>
</dbReference>
<dbReference type="InterPro" id="IPR045820">
    <property type="entry name" value="CLEC16A/TT9_C"/>
</dbReference>
<evidence type="ECO:0000313" key="6">
    <source>
        <dbReference type="EMBL" id="CAF4685891.1"/>
    </source>
</evidence>
<proteinExistence type="inferred from homology"/>
<dbReference type="GO" id="GO:0006914">
    <property type="term" value="P:autophagy"/>
    <property type="evidence" value="ECO:0007669"/>
    <property type="project" value="UniProtKB-KW"/>
</dbReference>
<feature type="domain" description="CLEC16A/TT9 C-terminal" evidence="5">
    <location>
        <begin position="244"/>
        <end position="740"/>
    </location>
</feature>
<evidence type="ECO:0000256" key="1">
    <source>
        <dbReference type="ARBA" id="ARBA00006441"/>
    </source>
</evidence>
<dbReference type="GO" id="GO:0007034">
    <property type="term" value="P:vacuolar transport"/>
    <property type="evidence" value="ECO:0007669"/>
    <property type="project" value="TreeGrafter"/>
</dbReference>
<sequence>MSVFTRAKNGLFGQTKPRNPHSIENLKYLCGVLNRNPIVSDANRDLLIETLRFISEILIWGDQNDSSVFDYFLERGMLTYFLNYMRQKHGRYICVQVLQTLNILFENIRHETSLYYLLSNNHINNIIVHKFDFNDEEITAYYISFLKTLSLKLNTQSINFFYNERNHDFPLYVEAIKFFNHPETMVRIAVRTLTLNIYKVPDPAMHRFILDRTATEYFSNLVWFIRTHILDFDRLIRNNQDINNRGRVTCGLEEYLDHIHYLQDIFLLNVDSLNNVLKDQLMNRLLIPVYVFSLIKRDKFSRITDPRTKLDQSSALFLLAEFFLVTRYLPVIEELADIILSANIETVEAVQRRYGEQISYSLPPTSLDICLAKPDTLTNKNNSEISLNALDINNGASRHHHGHEPNRTRSASSSPISFATHHPLNESSTKSTSLYISNWTDDEKTKLHIDQLKFNEADLAKRPYFEALIQALDCTENDQKCFYALSVLLTMTMNPSVDTGILESVGLTVKCSNKTFYNTILVDQLCEILSLSVSPDSKIRLVTMNLAINLLKKLVYDEEEKVSYLSDHHLARIEGVHEQSTEDLRRHYRQQEMFLDMFEDEYRQMELNPIRLEYLLKDPCMLYPPTTTPLSGVEFIKRLPSGDIERARRSIRMFFLIRGLSLGLRSVTETEVPLTKAENLVKENDKLDLNNSDLIACTVLMKEKKDRRFLVTDPMQFILIEPDVKRLGWGIVKFCDLMQNDYKYLAARLRVTVTYINDMTVGKGIGDLKLLLFLVYFGTEIDVKVANDKEDTRSLHITIHKPVNNTYVKSNPPILNAKFTFDDHIRCMTAKQNLSKGRLR</sequence>
<dbReference type="PANTHER" id="PTHR21481:SF0">
    <property type="entry name" value="PROTEIN CLEC16A"/>
    <property type="match status" value="1"/>
</dbReference>
<feature type="domain" description="CLEC16A/TT9 C-terminal" evidence="5">
    <location>
        <begin position="780"/>
        <end position="839"/>
    </location>
</feature>
<feature type="region of interest" description="Disordered" evidence="3">
    <location>
        <begin position="394"/>
        <end position="428"/>
    </location>
</feature>
<dbReference type="InterPro" id="IPR039272">
    <property type="entry name" value="CLEC16A/TT9"/>
</dbReference>
<evidence type="ECO:0000259" key="4">
    <source>
        <dbReference type="Pfam" id="PF09758"/>
    </source>
</evidence>
<protein>
    <recommendedName>
        <fullName evidence="8">Protein CLEC16A</fullName>
    </recommendedName>
</protein>
<dbReference type="GO" id="GO:0005770">
    <property type="term" value="C:late endosome"/>
    <property type="evidence" value="ECO:0007669"/>
    <property type="project" value="TreeGrafter"/>
</dbReference>
<dbReference type="PANTHER" id="PTHR21481">
    <property type="entry name" value="PROTEIN CLEC16A"/>
    <property type="match status" value="1"/>
</dbReference>
<feature type="compositionally biased region" description="Polar residues" evidence="3">
    <location>
        <begin position="408"/>
        <end position="417"/>
    </location>
</feature>